<reference evidence="7" key="1">
    <citation type="submission" date="2021-07" db="EMBL/GenBank/DDBJ databases">
        <authorList>
            <person name="Branca A.L. A."/>
        </authorList>
    </citation>
    <scope>NUCLEOTIDE SEQUENCE</scope>
</reference>
<evidence type="ECO:0000256" key="3">
    <source>
        <dbReference type="ARBA" id="ARBA00023015"/>
    </source>
</evidence>
<dbReference type="EMBL" id="CAJVRC010000863">
    <property type="protein sequence ID" value="CAG8898975.1"/>
    <property type="molecule type" value="Genomic_DNA"/>
</dbReference>
<keyword evidence="8" id="KW-1185">Reference proteome</keyword>
<dbReference type="GO" id="GO:0008270">
    <property type="term" value="F:zinc ion binding"/>
    <property type="evidence" value="ECO:0007669"/>
    <property type="project" value="InterPro"/>
</dbReference>
<name>A0A9W4KHZ0_9EURO</name>
<dbReference type="SMART" id="SM00906">
    <property type="entry name" value="Fungal_trans"/>
    <property type="match status" value="1"/>
</dbReference>
<comment type="subcellular location">
    <subcellularLocation>
        <location evidence="1">Nucleus</location>
    </subcellularLocation>
</comment>
<proteinExistence type="predicted"/>
<dbReference type="PANTHER" id="PTHR47338">
    <property type="entry name" value="ZN(II)2CYS6 TRANSCRIPTION FACTOR (EUROFUNG)-RELATED"/>
    <property type="match status" value="1"/>
</dbReference>
<comment type="caution">
    <text evidence="7">The sequence shown here is derived from an EMBL/GenBank/DDBJ whole genome shotgun (WGS) entry which is preliminary data.</text>
</comment>
<organism evidence="7 8">
    <name type="scientific">Penicillium egyptiacum</name>
    <dbReference type="NCBI Taxonomy" id="1303716"/>
    <lineage>
        <taxon>Eukaryota</taxon>
        <taxon>Fungi</taxon>
        <taxon>Dikarya</taxon>
        <taxon>Ascomycota</taxon>
        <taxon>Pezizomycotina</taxon>
        <taxon>Eurotiomycetes</taxon>
        <taxon>Eurotiomycetidae</taxon>
        <taxon>Eurotiales</taxon>
        <taxon>Aspergillaceae</taxon>
        <taxon>Penicillium</taxon>
    </lineage>
</organism>
<evidence type="ECO:0000259" key="6">
    <source>
        <dbReference type="SMART" id="SM00906"/>
    </source>
</evidence>
<protein>
    <recommendedName>
        <fullName evidence="6">Xylanolytic transcriptional activator regulatory domain-containing protein</fullName>
    </recommendedName>
</protein>
<dbReference type="GO" id="GO:0000981">
    <property type="term" value="F:DNA-binding transcription factor activity, RNA polymerase II-specific"/>
    <property type="evidence" value="ECO:0007669"/>
    <property type="project" value="InterPro"/>
</dbReference>
<dbReference type="CDD" id="cd12148">
    <property type="entry name" value="fungal_TF_MHR"/>
    <property type="match status" value="1"/>
</dbReference>
<dbReference type="OrthoDB" id="1924787at2759"/>
<keyword evidence="5" id="KW-0539">Nucleus</keyword>
<keyword evidence="2" id="KW-0479">Metal-binding</keyword>
<dbReference type="GO" id="GO:0006351">
    <property type="term" value="P:DNA-templated transcription"/>
    <property type="evidence" value="ECO:0007669"/>
    <property type="project" value="InterPro"/>
</dbReference>
<evidence type="ECO:0000256" key="2">
    <source>
        <dbReference type="ARBA" id="ARBA00022723"/>
    </source>
</evidence>
<evidence type="ECO:0000313" key="8">
    <source>
        <dbReference type="Proteomes" id="UP001154252"/>
    </source>
</evidence>
<evidence type="ECO:0000256" key="5">
    <source>
        <dbReference type="ARBA" id="ARBA00023242"/>
    </source>
</evidence>
<feature type="domain" description="Xylanolytic transcriptional activator regulatory" evidence="6">
    <location>
        <begin position="92"/>
        <end position="161"/>
    </location>
</feature>
<dbReference type="InterPro" id="IPR050815">
    <property type="entry name" value="TF_fung"/>
</dbReference>
<dbReference type="Proteomes" id="UP001154252">
    <property type="component" value="Unassembled WGS sequence"/>
</dbReference>
<dbReference type="AlphaFoldDB" id="A0A9W4KHZ0"/>
<dbReference type="GO" id="GO:0003677">
    <property type="term" value="F:DNA binding"/>
    <property type="evidence" value="ECO:0007669"/>
    <property type="project" value="InterPro"/>
</dbReference>
<dbReference type="GO" id="GO:0005634">
    <property type="term" value="C:nucleus"/>
    <property type="evidence" value="ECO:0007669"/>
    <property type="project" value="UniProtKB-SubCell"/>
</dbReference>
<evidence type="ECO:0000313" key="7">
    <source>
        <dbReference type="EMBL" id="CAG8898975.1"/>
    </source>
</evidence>
<evidence type="ECO:0000256" key="4">
    <source>
        <dbReference type="ARBA" id="ARBA00023163"/>
    </source>
</evidence>
<sequence>MDLKTYPLVGMRATRLSGLGRLLGRYSFRILLITSSFCRFFETSDLRERARVWAYHSKRLFDSRTEAVSLAAIQACVLLCTIAFGEGDMEMESLYGAQAIRMVQLKGLPVALSSSAIQRETEIRVWWTVWMLDNWASAGARIPRQLTVDPNFPAPMEERDFENLGHEGPALTMTTPSDTAEAGLHRYGLWAQMIPLTEVIAPINEIHELTVQNRLTDDQLFERVDQISYKLDSWKLNLPSSLHFTPEARKSYAATGHGRILAALHTGFHHFSQLLYYQFLQGSISNTAGNNPKIDEYARRCRQHAAELSDLLWIAKQTPGCECSWPMVGHLLAISSSVHLHSLLFDDNESNLGNAKHMLKQNFEMMIFLRQYWPSIDLSMSRLWTFHQACQQSMNTTFTMDHWMLQFLQRYTKPVGDRDASIFSDIGNPADSCSALPWTMVNHRDSNFSYDDSQQDQSDPSIGWRFLKSFI</sequence>
<gene>
    <name evidence="7" type="ORF">PEGY_LOCUS5527</name>
</gene>
<dbReference type="Pfam" id="PF04082">
    <property type="entry name" value="Fungal_trans"/>
    <property type="match status" value="1"/>
</dbReference>
<keyword evidence="4" id="KW-0804">Transcription</keyword>
<accession>A0A9W4KHZ0</accession>
<dbReference type="InterPro" id="IPR007219">
    <property type="entry name" value="XnlR_reg_dom"/>
</dbReference>
<keyword evidence="3" id="KW-0805">Transcription regulation</keyword>
<dbReference type="PANTHER" id="PTHR47338:SF16">
    <property type="entry name" value="TRANSCRIPTION FACTOR, PUTATIVE (AFU_ORTHOLOGUE AFUA_2G09360)-RELATED"/>
    <property type="match status" value="1"/>
</dbReference>
<evidence type="ECO:0000256" key="1">
    <source>
        <dbReference type="ARBA" id="ARBA00004123"/>
    </source>
</evidence>